<keyword evidence="1 3" id="KW-0853">WD repeat</keyword>
<dbReference type="GeneID" id="20716133"/>
<organism evidence="4 5">
    <name type="scientific">Theileria orientalis strain Shintoku</name>
    <dbReference type="NCBI Taxonomy" id="869250"/>
    <lineage>
        <taxon>Eukaryota</taxon>
        <taxon>Sar</taxon>
        <taxon>Alveolata</taxon>
        <taxon>Apicomplexa</taxon>
        <taxon>Aconoidasida</taxon>
        <taxon>Piroplasmida</taxon>
        <taxon>Theileriidae</taxon>
        <taxon>Theileria</taxon>
    </lineage>
</organism>
<dbReference type="SMART" id="SM00320">
    <property type="entry name" value="WD40"/>
    <property type="match status" value="4"/>
</dbReference>
<dbReference type="PROSITE" id="PS50294">
    <property type="entry name" value="WD_REPEATS_REGION"/>
    <property type="match status" value="1"/>
</dbReference>
<name>J4CDS4_THEOR</name>
<proteinExistence type="predicted"/>
<dbReference type="PANTHER" id="PTHR19854:SF1">
    <property type="entry name" value="GUANINE NUCLEOTIDE-BINDING PROTEIN SUBUNIT BETA-LIKE PROTEIN 1"/>
    <property type="match status" value="1"/>
</dbReference>
<dbReference type="KEGG" id="tot:TOT_040000028"/>
<dbReference type="RefSeq" id="XP_009691948.1">
    <property type="nucleotide sequence ID" value="XM_009693653.1"/>
</dbReference>
<dbReference type="InterPro" id="IPR001680">
    <property type="entry name" value="WD40_rpt"/>
</dbReference>
<reference evidence="4 5" key="1">
    <citation type="journal article" date="2012" name="MBio">
        <title>Comparative genome analysis of three eukaryotic parasites with differing abilities to transform leukocytes reveals key mediators of Theileria-induced leukocyte transformation.</title>
        <authorList>
            <person name="Hayashida K."/>
            <person name="Hara Y."/>
            <person name="Abe T."/>
            <person name="Yamasaki C."/>
            <person name="Toyoda A."/>
            <person name="Kosuge T."/>
            <person name="Suzuki Y."/>
            <person name="Sato Y."/>
            <person name="Kawashima S."/>
            <person name="Katayama T."/>
            <person name="Wakaguri H."/>
            <person name="Inoue N."/>
            <person name="Homma K."/>
            <person name="Tada-Umezaki M."/>
            <person name="Yagi Y."/>
            <person name="Fujii Y."/>
            <person name="Habara T."/>
            <person name="Kanehisa M."/>
            <person name="Watanabe H."/>
            <person name="Ito K."/>
            <person name="Gojobori T."/>
            <person name="Sugawara H."/>
            <person name="Imanishi T."/>
            <person name="Weir W."/>
            <person name="Gardner M."/>
            <person name="Pain A."/>
            <person name="Shiels B."/>
            <person name="Hattori M."/>
            <person name="Nene V."/>
            <person name="Sugimoto C."/>
        </authorList>
    </citation>
    <scope>NUCLEOTIDE SEQUENCE [LARGE SCALE GENOMIC DNA]</scope>
    <source>
        <strain evidence="4 5">Shintoku</strain>
    </source>
</reference>
<evidence type="ECO:0000256" key="2">
    <source>
        <dbReference type="ARBA" id="ARBA00022737"/>
    </source>
</evidence>
<keyword evidence="5" id="KW-1185">Reference proteome</keyword>
<evidence type="ECO:0000313" key="4">
    <source>
        <dbReference type="EMBL" id="BAM41647.1"/>
    </source>
</evidence>
<dbReference type="InterPro" id="IPR015943">
    <property type="entry name" value="WD40/YVTN_repeat-like_dom_sf"/>
</dbReference>
<dbReference type="PROSITE" id="PS50082">
    <property type="entry name" value="WD_REPEATS_2"/>
    <property type="match status" value="1"/>
</dbReference>
<evidence type="ECO:0000256" key="3">
    <source>
        <dbReference type="PROSITE-ProRule" id="PRU00221"/>
    </source>
</evidence>
<dbReference type="eggNOG" id="ENOG502QX45">
    <property type="taxonomic scope" value="Eukaryota"/>
</dbReference>
<dbReference type="SUPFAM" id="SSF50998">
    <property type="entry name" value="Quinoprotein alcohol dehydrogenase-like"/>
    <property type="match status" value="1"/>
</dbReference>
<dbReference type="Proteomes" id="UP000003786">
    <property type="component" value="Chromosome 4"/>
</dbReference>
<dbReference type="STRING" id="869250.J4CDS4"/>
<gene>
    <name evidence="4" type="ORF">TOT_040000028</name>
</gene>
<dbReference type="AlphaFoldDB" id="J4CDS4"/>
<sequence>MKHEPLSSIRFKDGFTSSTYLPDHILTSSITGSVCKWNLESGNPIATFDTKPGIKYCIPYSIDYSTYNSLILQEQDAISLFDLNDNVVYDVAKISPGSFARVSLLPRGSSDLPLVISPFGLNFVKIFDLRLHQGSLSSSAIAEIPPFRIEHPLKSEVGMLHSCSPFPSLGEFCIVTTYESGSIALYDIRKPTSPVIPVYIMDSLEPIPALSVWENVLLIGDTVGNIWMFYASQDKGVVFLKRSNVARDSIKPPGIACLGISCDGSVLAAGCWDRCVRVLETKTLELKFILDHHCSSIVDVSFSRDSNAFCTCSSDGNANVWDLFSHLT</sequence>
<evidence type="ECO:0000313" key="5">
    <source>
        <dbReference type="Proteomes" id="UP000003786"/>
    </source>
</evidence>
<dbReference type="InterPro" id="IPR011047">
    <property type="entry name" value="Quinoprotein_ADH-like_sf"/>
</dbReference>
<accession>J4CDS4</accession>
<dbReference type="Gene3D" id="2.130.10.10">
    <property type="entry name" value="YVTN repeat-like/Quinoprotein amine dehydrogenase"/>
    <property type="match status" value="2"/>
</dbReference>
<dbReference type="PANTHER" id="PTHR19854">
    <property type="entry name" value="TRANSDUCIN BETA-LIKE 3"/>
    <property type="match status" value="1"/>
</dbReference>
<dbReference type="OrthoDB" id="7668193at2759"/>
<dbReference type="Pfam" id="PF00400">
    <property type="entry name" value="WD40"/>
    <property type="match status" value="2"/>
</dbReference>
<protein>
    <submittedName>
        <fullName evidence="4">Uncharacterized protein</fullName>
    </submittedName>
</protein>
<dbReference type="OMA" id="NTKCFAR"/>
<dbReference type="VEuPathDB" id="PiroplasmaDB:TOT_040000028"/>
<dbReference type="EMBL" id="AP011949">
    <property type="protein sequence ID" value="BAM41647.1"/>
    <property type="molecule type" value="Genomic_DNA"/>
</dbReference>
<evidence type="ECO:0000256" key="1">
    <source>
        <dbReference type="ARBA" id="ARBA00022574"/>
    </source>
</evidence>
<feature type="repeat" description="WD" evidence="3">
    <location>
        <begin position="290"/>
        <end position="328"/>
    </location>
</feature>
<keyword evidence="2" id="KW-0677">Repeat</keyword>